<sequence>MAKLKIKTLSSVDTGLSSRRNHSINGNFKVSFQYLDKTQQYGSDFKDWQKEGLLSKAMEVLQGYCCSPLVDQIDGHKFAIYGRFPKITHTRFELPKNISEDAVWGRIHVTGIAILAGHIIEDTFYIVFLDKTHKFYITQRNRTKKDQ</sequence>
<reference evidence="1 2" key="1">
    <citation type="submission" date="2019-03" db="EMBL/GenBank/DDBJ databases">
        <title>Genomic Encyclopedia of Archaeal and Bacterial Type Strains, Phase II (KMG-II): from individual species to whole genera.</title>
        <authorList>
            <person name="Goeker M."/>
        </authorList>
    </citation>
    <scope>NUCLEOTIDE SEQUENCE [LARGE SCALE GENOMIC DNA]</scope>
    <source>
        <strain evidence="1 2">DSM 19035</strain>
    </source>
</reference>
<gene>
    <name evidence="1" type="ORF">ATK78_0409</name>
</gene>
<dbReference type="RefSeq" id="WP_133574373.1">
    <property type="nucleotide sequence ID" value="NZ_SNYC01000003.1"/>
</dbReference>
<evidence type="ECO:0000313" key="2">
    <source>
        <dbReference type="Proteomes" id="UP000295620"/>
    </source>
</evidence>
<dbReference type="EMBL" id="SNYC01000003">
    <property type="protein sequence ID" value="TDQ11291.1"/>
    <property type="molecule type" value="Genomic_DNA"/>
</dbReference>
<proteinExistence type="predicted"/>
<dbReference type="OrthoDB" id="983063at2"/>
<protein>
    <submittedName>
        <fullName evidence="1">Uncharacterized protein</fullName>
    </submittedName>
</protein>
<name>A0A4R6T1T6_9SPHI</name>
<dbReference type="Proteomes" id="UP000295620">
    <property type="component" value="Unassembled WGS sequence"/>
</dbReference>
<accession>A0A4R6T1T6</accession>
<dbReference type="AlphaFoldDB" id="A0A4R6T1T6"/>
<organism evidence="1 2">
    <name type="scientific">Pedobacter metabolipauper</name>
    <dbReference type="NCBI Taxonomy" id="425513"/>
    <lineage>
        <taxon>Bacteria</taxon>
        <taxon>Pseudomonadati</taxon>
        <taxon>Bacteroidota</taxon>
        <taxon>Sphingobacteriia</taxon>
        <taxon>Sphingobacteriales</taxon>
        <taxon>Sphingobacteriaceae</taxon>
        <taxon>Pedobacter</taxon>
    </lineage>
</organism>
<keyword evidence="2" id="KW-1185">Reference proteome</keyword>
<comment type="caution">
    <text evidence="1">The sequence shown here is derived from an EMBL/GenBank/DDBJ whole genome shotgun (WGS) entry which is preliminary data.</text>
</comment>
<evidence type="ECO:0000313" key="1">
    <source>
        <dbReference type="EMBL" id="TDQ11291.1"/>
    </source>
</evidence>